<dbReference type="EMBL" id="LYBW01000045">
    <property type="protein sequence ID" value="ODR92306.1"/>
    <property type="molecule type" value="Genomic_DNA"/>
</dbReference>
<name>A0A1E3VHG5_9HYPH</name>
<organism evidence="1 2">
    <name type="scientific">Sinorhizobium alkalisoli</name>
    <dbReference type="NCBI Taxonomy" id="1752398"/>
    <lineage>
        <taxon>Bacteria</taxon>
        <taxon>Pseudomonadati</taxon>
        <taxon>Pseudomonadota</taxon>
        <taxon>Alphaproteobacteria</taxon>
        <taxon>Hyphomicrobiales</taxon>
        <taxon>Rhizobiaceae</taxon>
        <taxon>Sinorhizobium/Ensifer group</taxon>
        <taxon>Sinorhizobium</taxon>
    </lineage>
</organism>
<keyword evidence="2" id="KW-1185">Reference proteome</keyword>
<dbReference type="STRING" id="1752398.A8M32_05650"/>
<evidence type="ECO:0000313" key="1">
    <source>
        <dbReference type="EMBL" id="ODR92306.1"/>
    </source>
</evidence>
<reference evidence="2" key="1">
    <citation type="submission" date="2016-05" db="EMBL/GenBank/DDBJ databases">
        <authorList>
            <person name="Li Y."/>
        </authorList>
    </citation>
    <scope>NUCLEOTIDE SEQUENCE [LARGE SCALE GENOMIC DNA]</scope>
    <source>
        <strain evidence="2">YIC4027</strain>
    </source>
</reference>
<accession>A0A1E3VHG5</accession>
<proteinExistence type="predicted"/>
<dbReference type="Proteomes" id="UP000094342">
    <property type="component" value="Unassembled WGS sequence"/>
</dbReference>
<protein>
    <submittedName>
        <fullName evidence="1">Uncharacterized protein</fullName>
    </submittedName>
</protein>
<evidence type="ECO:0000313" key="2">
    <source>
        <dbReference type="Proteomes" id="UP000094342"/>
    </source>
</evidence>
<comment type="caution">
    <text evidence="1">The sequence shown here is derived from an EMBL/GenBank/DDBJ whole genome shotgun (WGS) entry which is preliminary data.</text>
</comment>
<sequence length="66" mass="7548">MCRIDAAPSVRIRSKSRRTWHNTCAAETIVMRPSITFDKTSIRCRSRSLIAINPIRNLPGHQNRGE</sequence>
<gene>
    <name evidence="1" type="ORF">A8M32_05650</name>
</gene>
<dbReference type="AlphaFoldDB" id="A0A1E3VHG5"/>